<feature type="domain" description="NWD NACHT-NTPase N-terminal" evidence="2">
    <location>
        <begin position="2"/>
        <end position="125"/>
    </location>
</feature>
<evidence type="ECO:0000313" key="4">
    <source>
        <dbReference type="EMBL" id="KAK7523271.1"/>
    </source>
</evidence>
<evidence type="ECO:0000256" key="1">
    <source>
        <dbReference type="ARBA" id="ARBA00022737"/>
    </source>
</evidence>
<proteinExistence type="predicted"/>
<dbReference type="Gene3D" id="3.40.50.300">
    <property type="entry name" value="P-loop containing nucleotide triphosphate hydrolases"/>
    <property type="match status" value="1"/>
</dbReference>
<dbReference type="PANTHER" id="PTHR10039:SF17">
    <property type="entry name" value="FUNGAL STAND N-TERMINAL GOODBYE DOMAIN-CONTAINING PROTEIN-RELATED"/>
    <property type="match status" value="1"/>
</dbReference>
<evidence type="ECO:0000259" key="2">
    <source>
        <dbReference type="Pfam" id="PF17100"/>
    </source>
</evidence>
<feature type="domain" description="Nephrocystin 3-like N-terminal" evidence="3">
    <location>
        <begin position="191"/>
        <end position="353"/>
    </location>
</feature>
<dbReference type="InterPro" id="IPR031359">
    <property type="entry name" value="NACHT_N"/>
</dbReference>
<dbReference type="PANTHER" id="PTHR10039">
    <property type="entry name" value="AMELOGENIN"/>
    <property type="match status" value="1"/>
</dbReference>
<organism evidence="4 5">
    <name type="scientific">Phyllosticta citriasiana</name>
    <dbReference type="NCBI Taxonomy" id="595635"/>
    <lineage>
        <taxon>Eukaryota</taxon>
        <taxon>Fungi</taxon>
        <taxon>Dikarya</taxon>
        <taxon>Ascomycota</taxon>
        <taxon>Pezizomycotina</taxon>
        <taxon>Dothideomycetes</taxon>
        <taxon>Dothideomycetes incertae sedis</taxon>
        <taxon>Botryosphaeriales</taxon>
        <taxon>Phyllostictaceae</taxon>
        <taxon>Phyllosticta</taxon>
    </lineage>
</organism>
<evidence type="ECO:0000313" key="5">
    <source>
        <dbReference type="Proteomes" id="UP001363622"/>
    </source>
</evidence>
<keyword evidence="1" id="KW-0677">Repeat</keyword>
<dbReference type="InterPro" id="IPR027417">
    <property type="entry name" value="P-loop_NTPase"/>
</dbReference>
<evidence type="ECO:0000259" key="3">
    <source>
        <dbReference type="Pfam" id="PF24883"/>
    </source>
</evidence>
<evidence type="ECO:0008006" key="6">
    <source>
        <dbReference type="Google" id="ProtNLM"/>
    </source>
</evidence>
<comment type="caution">
    <text evidence="4">The sequence shown here is derived from an EMBL/GenBank/DDBJ whole genome shotgun (WGS) entry which is preliminary data.</text>
</comment>
<name>A0ABR1L0V9_9PEZI</name>
<dbReference type="InterPro" id="IPR056884">
    <property type="entry name" value="NPHP3-like_N"/>
</dbReference>
<dbReference type="Pfam" id="PF17100">
    <property type="entry name" value="NACHT_N"/>
    <property type="match status" value="1"/>
</dbReference>
<dbReference type="EMBL" id="JBBPHU010000001">
    <property type="protein sequence ID" value="KAK7523271.1"/>
    <property type="molecule type" value="Genomic_DNA"/>
</dbReference>
<reference evidence="4 5" key="1">
    <citation type="submission" date="2024-04" db="EMBL/GenBank/DDBJ databases">
        <title>Phyllosticta paracitricarpa is synonymous to the EU quarantine fungus P. citricarpa based on phylogenomic analyses.</title>
        <authorList>
            <consortium name="Lawrence Berkeley National Laboratory"/>
            <person name="Van Ingen-Buijs V.A."/>
            <person name="Van Westerhoven A.C."/>
            <person name="Haridas S."/>
            <person name="Skiadas P."/>
            <person name="Martin F."/>
            <person name="Groenewald J.Z."/>
            <person name="Crous P.W."/>
            <person name="Seidl M.F."/>
        </authorList>
    </citation>
    <scope>NUCLEOTIDE SEQUENCE [LARGE SCALE GENOMIC DNA]</scope>
    <source>
        <strain evidence="4 5">CBS 123371</strain>
    </source>
</reference>
<sequence length="653" mass="74901">MVALAVKNCPEASLAWAAVTLCLPFFTKRSEATSACYDGLFYIASRMDYFVALESEIAKFPKRDQKRFISSILELYVQVLDFQFRCIWRLYTSSWKTLARDMLDWDTWTQKLASIQEKETKIQHDAQDCGRNLSREELSKRGKVIEDKFDELIEIQQQQQQLLQALLRCSRLLARIDCGDYKYAIPERISGTCEWLPNNPKFYAWLRGDSTTLLIYLNPGMGKSVLAKYLADSVLPRSGVQICNFFFKAGIEKATTLNMALCALIKQLFAGDQSLMRHAVDVYNKIGERMVESVSALWEILLNASLNSQSGVVCVIDAFNECREEDRQTFQELLGKLRRSNSENRLRFIITSRPYESIVHGLGAPDFGDDEDYENVRQETRLYIQKRTEIFQALGWTDDLASYLKSRLLQFGCPTFLWLQLAFEMFGPSPGTNHTRSINRTKIGVDKILKRLPTNLKDTYETALSLTPDAKYLHKALCIIIAARKPLMVRAMNLAMEISEQTESWDDIDCEDDEVFAKRLVVAGCGLISIAKGKVFLRHLTVREFLETSTESPPNFCGKKTQWHQSIHLAHANYELAILTSKYLDALEYPIPLGPGLHRPPFGSYAAKYWTTHIQAVLETGNFSFFKKFAADLGCFKNKFEEMERYRIESREE</sequence>
<accession>A0ABR1L0V9</accession>
<protein>
    <recommendedName>
        <fullName evidence="6">NACHT domain-containing protein</fullName>
    </recommendedName>
</protein>
<keyword evidence="5" id="KW-1185">Reference proteome</keyword>
<dbReference type="Proteomes" id="UP001363622">
    <property type="component" value="Unassembled WGS sequence"/>
</dbReference>
<dbReference type="SUPFAM" id="SSF52540">
    <property type="entry name" value="P-loop containing nucleoside triphosphate hydrolases"/>
    <property type="match status" value="1"/>
</dbReference>
<gene>
    <name evidence="4" type="ORF">IWZ03DRAFT_338177</name>
</gene>
<dbReference type="Pfam" id="PF24883">
    <property type="entry name" value="NPHP3_N"/>
    <property type="match status" value="1"/>
</dbReference>